<sequence length="292" mass="31134">MTNAPVPLAAPVGDYEIVRRAIEMISVNYRDQPSLEDVAGAIGLEGPALERVFRRWSGLTPKAFLQAITLDHARRILGEGASLLDAAFEVGFSGPSRLHDLFVKHEALSPGIFKAKGEGAILAYGFADTPFGRAVLVSADKGLAGVGFCDAGEGGDEAAMADMRRRWPQAAFVPQSAERTARLAARVFSPEAWNGADRLRIVLIGTDFEIRVWEALLKIPLGTASTYGTLAEKIGCPKAARAVGAAIGRNPISFVVPCHRVLGSGGALTGYHWGVTRKRAMLGWEAGLLARD</sequence>
<protein>
    <submittedName>
        <fullName evidence="1">Bifunctional helix-turn-helix domain-containing protein/methylated-DNA--[protein]-cysteine S-methyltransferase</fullName>
    </submittedName>
</protein>
<evidence type="ECO:0000313" key="1">
    <source>
        <dbReference type="EMBL" id="WAJ31359.1"/>
    </source>
</evidence>
<accession>A0ACD4NX98</accession>
<gene>
    <name evidence="1" type="ORF">OXU80_04830</name>
</gene>
<dbReference type="Proteomes" id="UP001163223">
    <property type="component" value="Chromosome"/>
</dbReference>
<reference evidence="1" key="1">
    <citation type="submission" date="2022-11" db="EMBL/GenBank/DDBJ databases">
        <title>beta-Carotene-producing bacterium, Jeongeuplla avenae sp. nov., alleviates the salt stress of Arabidopsis seedlings.</title>
        <authorList>
            <person name="Jiang L."/>
            <person name="Lee J."/>
        </authorList>
    </citation>
    <scope>NUCLEOTIDE SEQUENCE</scope>
    <source>
        <strain evidence="1">DY_R2A_6</strain>
    </source>
</reference>
<proteinExistence type="predicted"/>
<evidence type="ECO:0000313" key="2">
    <source>
        <dbReference type="Proteomes" id="UP001163223"/>
    </source>
</evidence>
<dbReference type="EMBL" id="CP113520">
    <property type="protein sequence ID" value="WAJ31359.1"/>
    <property type="molecule type" value="Genomic_DNA"/>
</dbReference>
<organism evidence="1 2">
    <name type="scientific">Antarcticirhabdus aurantiaca</name>
    <dbReference type="NCBI Taxonomy" id="2606717"/>
    <lineage>
        <taxon>Bacteria</taxon>
        <taxon>Pseudomonadati</taxon>
        <taxon>Pseudomonadota</taxon>
        <taxon>Alphaproteobacteria</taxon>
        <taxon>Hyphomicrobiales</taxon>
        <taxon>Aurantimonadaceae</taxon>
        <taxon>Antarcticirhabdus</taxon>
    </lineage>
</organism>
<keyword evidence="2" id="KW-1185">Reference proteome</keyword>
<name>A0ACD4NX98_9HYPH</name>